<reference evidence="4" key="1">
    <citation type="submission" date="2021-01" db="EMBL/GenBank/DDBJ databases">
        <title>A chromosome-scale assembly of European eel, Anguilla anguilla.</title>
        <authorList>
            <person name="Henkel C."/>
            <person name="Jong-Raadsen S.A."/>
            <person name="Dufour S."/>
            <person name="Weltzien F.-A."/>
            <person name="Palstra A.P."/>
            <person name="Pelster B."/>
            <person name="Spaink H.P."/>
            <person name="Van Den Thillart G.E."/>
            <person name="Jansen H."/>
            <person name="Zahm M."/>
            <person name="Klopp C."/>
            <person name="Cedric C."/>
            <person name="Louis A."/>
            <person name="Berthelot C."/>
            <person name="Parey E."/>
            <person name="Roest Crollius H."/>
            <person name="Montfort J."/>
            <person name="Robinson-Rechavi M."/>
            <person name="Bucao C."/>
            <person name="Bouchez O."/>
            <person name="Gislard M."/>
            <person name="Lluch J."/>
            <person name="Milhes M."/>
            <person name="Lampietro C."/>
            <person name="Lopez Roques C."/>
            <person name="Donnadieu C."/>
            <person name="Braasch I."/>
            <person name="Desvignes T."/>
            <person name="Postlethwait J."/>
            <person name="Bobe J."/>
            <person name="Guiguen Y."/>
            <person name="Dirks R."/>
        </authorList>
    </citation>
    <scope>NUCLEOTIDE SEQUENCE</scope>
    <source>
        <strain evidence="4">Tag_6206</strain>
        <tissue evidence="4">Liver</tissue>
    </source>
</reference>
<dbReference type="EMBL" id="JAFIRN010000013">
    <property type="protein sequence ID" value="KAG5837427.1"/>
    <property type="molecule type" value="Genomic_DNA"/>
</dbReference>
<feature type="domain" description="Galectin" evidence="3">
    <location>
        <begin position="1229"/>
        <end position="1359"/>
    </location>
</feature>
<feature type="domain" description="Galectin" evidence="3">
    <location>
        <begin position="171"/>
        <end position="302"/>
    </location>
</feature>
<feature type="domain" description="Galectin" evidence="3">
    <location>
        <begin position="2608"/>
        <end position="2744"/>
    </location>
</feature>
<evidence type="ECO:0000256" key="2">
    <source>
        <dbReference type="ARBA" id="ARBA00022737"/>
    </source>
</evidence>
<dbReference type="Pfam" id="PF00337">
    <property type="entry name" value="Gal-bind_lectin"/>
    <property type="match status" value="21"/>
</dbReference>
<comment type="caution">
    <text evidence="4">The sequence shown here is derived from an EMBL/GenBank/DDBJ whole genome shotgun (WGS) entry which is preliminary data.</text>
</comment>
<dbReference type="Gene3D" id="2.60.120.200">
    <property type="match status" value="21"/>
</dbReference>
<feature type="domain" description="Galectin" evidence="3">
    <location>
        <begin position="3085"/>
        <end position="3214"/>
    </location>
</feature>
<feature type="domain" description="Galectin" evidence="3">
    <location>
        <begin position="2756"/>
        <end position="2890"/>
    </location>
</feature>
<evidence type="ECO:0000259" key="3">
    <source>
        <dbReference type="PROSITE" id="PS51304"/>
    </source>
</evidence>
<feature type="domain" description="Galectin" evidence="3">
    <location>
        <begin position="1682"/>
        <end position="1812"/>
    </location>
</feature>
<feature type="domain" description="Galectin" evidence="3">
    <location>
        <begin position="1818"/>
        <end position="1949"/>
    </location>
</feature>
<proteinExistence type="predicted"/>
<dbReference type="Proteomes" id="UP001044222">
    <property type="component" value="Chromosome 13"/>
</dbReference>
<dbReference type="SUPFAM" id="SSF49899">
    <property type="entry name" value="Concanavalin A-like lectins/glucanases"/>
    <property type="match status" value="21"/>
</dbReference>
<evidence type="ECO:0000256" key="1">
    <source>
        <dbReference type="ARBA" id="ARBA00022734"/>
    </source>
</evidence>
<dbReference type="FunFam" id="2.60.120.200:FF:000124">
    <property type="entry name" value="Galectin-4"/>
    <property type="match status" value="17"/>
</dbReference>
<dbReference type="InterPro" id="IPR013320">
    <property type="entry name" value="ConA-like_dom_sf"/>
</dbReference>
<dbReference type="CDD" id="cd00070">
    <property type="entry name" value="GLECT"/>
    <property type="match status" value="21"/>
</dbReference>
<feature type="domain" description="Galectin" evidence="3">
    <location>
        <begin position="473"/>
        <end position="604"/>
    </location>
</feature>
<dbReference type="SMART" id="SM00908">
    <property type="entry name" value="Gal-bind_lectin"/>
    <property type="match status" value="21"/>
</dbReference>
<feature type="domain" description="Galectin" evidence="3">
    <location>
        <begin position="1530"/>
        <end position="1660"/>
    </location>
</feature>
<feature type="domain" description="Galectin" evidence="3">
    <location>
        <begin position="2312"/>
        <end position="2448"/>
    </location>
</feature>
<gene>
    <name evidence="4" type="ORF">ANANG_G00239140</name>
</gene>
<feature type="domain" description="Galectin" evidence="3">
    <location>
        <begin position="778"/>
        <end position="907"/>
    </location>
</feature>
<keyword evidence="2" id="KW-0677">Repeat</keyword>
<accession>A0A9D3LWD4</accession>
<feature type="domain" description="Galectin" evidence="3">
    <location>
        <begin position="2457"/>
        <end position="2587"/>
    </location>
</feature>
<evidence type="ECO:0000313" key="4">
    <source>
        <dbReference type="EMBL" id="KAG5837427.1"/>
    </source>
</evidence>
<feature type="domain" description="Galectin" evidence="3">
    <location>
        <begin position="2921"/>
        <end position="3052"/>
    </location>
</feature>
<evidence type="ECO:0000313" key="5">
    <source>
        <dbReference type="Proteomes" id="UP001044222"/>
    </source>
</evidence>
<feature type="domain" description="Galectin" evidence="3">
    <location>
        <begin position="1970"/>
        <end position="2098"/>
    </location>
</feature>
<feature type="domain" description="Galectin" evidence="3">
    <location>
        <begin position="1379"/>
        <end position="1509"/>
    </location>
</feature>
<feature type="domain" description="Galectin" evidence="3">
    <location>
        <begin position="19"/>
        <end position="150"/>
    </location>
</feature>
<dbReference type="InterPro" id="IPR001079">
    <property type="entry name" value="Galectin_CRD"/>
</dbReference>
<feature type="domain" description="Galectin" evidence="3">
    <location>
        <begin position="929"/>
        <end position="1060"/>
    </location>
</feature>
<name>A0A9D3LWD4_ANGAN</name>
<feature type="domain" description="Galectin" evidence="3">
    <location>
        <begin position="2127"/>
        <end position="2258"/>
    </location>
</feature>
<feature type="domain" description="Galectin" evidence="3">
    <location>
        <begin position="625"/>
        <end position="756"/>
    </location>
</feature>
<dbReference type="GO" id="GO:0030246">
    <property type="term" value="F:carbohydrate binding"/>
    <property type="evidence" value="ECO:0007669"/>
    <property type="project" value="UniProtKB-KW"/>
</dbReference>
<organism evidence="4 5">
    <name type="scientific">Anguilla anguilla</name>
    <name type="common">European freshwater eel</name>
    <name type="synonym">Muraena anguilla</name>
    <dbReference type="NCBI Taxonomy" id="7936"/>
    <lineage>
        <taxon>Eukaryota</taxon>
        <taxon>Metazoa</taxon>
        <taxon>Chordata</taxon>
        <taxon>Craniata</taxon>
        <taxon>Vertebrata</taxon>
        <taxon>Euteleostomi</taxon>
        <taxon>Actinopterygii</taxon>
        <taxon>Neopterygii</taxon>
        <taxon>Teleostei</taxon>
        <taxon>Anguilliformes</taxon>
        <taxon>Anguillidae</taxon>
        <taxon>Anguilla</taxon>
    </lineage>
</organism>
<sequence>MCFVSPPGYQTIHDPKIPYVGPIYGGLKTGMSVYFKGRVLPNNNRFHINLQYGDGPRADTAMHFNPRFAGGEVVVFNSYRHGGWKNEERPPGMPFIQGEAFEMVFVVAPEGYKVVVNGQHYYTFKHRMPVERVTTLTIAGDVEMQLVNIIGGKHGGICGNPAEGRMVKIPHLERIQGGLKVGMSVHIQGTVPQELDRFHVNLRCGHMRCSDIALHFNPRFAGNGVVVFNSFQGGGWRNEERPGEMPFSKGDTFDLIIAVTSAGYQVTVNDQHFYLFRHRIPVNRVNALEIDGCVSVHMVNITGGGQEVSLGHRGARELVVHCIPFVGSISGGLRVGMSILFYGTVHQNINRFHINLQCGEMRCSDIAMHFNPRFAGDGVVVFNSYRHGWKNEERVAQPFSKGEDFELVFIITSEGYQVNVNGQGLHLFRHRMPVERVKALAIAGDVSIKTVNIIEGEPVPEGQVGRAIVAIPHVRTIRGGLRVGMTLLFKGMVLPNINRFAINLKYGEAGGSDIALHFNPRFDGTEVVVFNTFRKCHWENEERPGDMPFRKGEEFELTILVTAEGFQVNVNGNAFHLFKHRMPLERVSTLVIVGDVSMQVVDIIEGGQEVIPQPRGKIEILKAPYVRPIFGGFRPGMAVYFQGAIPHQINRFCLNFNCGELACCDKALHFNPRFRPMEVVVFNDYRRGRWRSEERVAEMPFTKGKSFEMVITITTVGYQVNVNGHHFYTFKHRMPVERVYFLEIAGEVAVQTLNIIEAGEGEIEGPGVRELQIKRIPHVGSIFGGLRVGMTLLFRGTVHCEINRFHINLQCGEMRCSDIAMHFNPRFAGDGVVVFNSFRHGWKNEERVAQPFSKGENFELLFIITSEGYQVKVNGQDLHLFRHRMPVERVKALAIAGDVTINFAQIIGGEPGGCIPEVPVGGELVSIPCIRHVPGGLKVGLSLYFKVVIPNELDRFHINLQCGEKDGGDIAMHFNPRFAGNGVVVFNTFRQGGWENEERPTEMPFLKGETYDIVIVITSAGFQVNVNGVHFYTFKHRMPVQKVGSLAVAGDVSLLALNIIGGGPGGFQEHPGKLANTPYVRPIFVSLRSGMSLYVQGTVPQQITRFHINFKCGKSPGSDIALHFNPRFCPCELVVFNSLVRRQWKKEERVREMPFQKGEDFELLINITSEGYQVIVNGQVFYTFMHRMPVGRVTAVEIEGDVFVQTVDFIEGGRGDGRVGEIMISKIPYVGPISGGLRPGMSLFFQGTVLDRINRFHINLQCGQMKCSDIALHFNPRFRHHEMVVFNSFQHGWKREERVHTMPFRKGASFELVIAVTPIGYQVLVNGLEFYLFRHRIPIDKVRALEIAGDVTVQTFTIIKGEEEIPAQPDLKEVLDVPCVRPITGGLRGGMTVQVKGTIPSDSNRFSINLDCGEKDGSDNALHFNPRFDSNLVVFNTFRNGGWENEERPTEMPLSKGQDFEVFIIVTSGGYQVKVNDQIFYLFRHRMPVRRVQAVRIVGDVSLHLVNIFGGEGGIAICPGVREIVQNTPYMRPISSGLKVGMSVYIQGIVPQRLDRFHINFKCGDMTCSDIAFHFNPRFCPGEVVVCNNFRQGWKQEERVRKMPFTKGEGFEMVIQITSQGYQVNVNGSLYYTFKHRMPVDRVTVLEIGGKVFVQTVNIIGGVQRGVRDLGLEELVVNSIPFVGPITRGLKVGTALFFQGTVHRNIKRFHINLRCGQLRCSDIALHFNPRFGASDVVVFNNFRHGWKNEERVAKMPFTKGESFETIIAVTSEGFQVIVNGVLFYLFKHRIPVERVRALEIGGGVSIQAVRIVRTNTPYIRPISGGLKPGMSITLQGTVPHQADRFSVNLLFGDADGPDNAFHFNPRFKPSEVVVFNSARSGSWEEEERVYRMPFTKGGSFEIVITVTLEGYQVEVNGQPFYLFKHRIPVEQVKSLEIHQDVSIHDINIFEGEPGAIGPVPSGLEEMKIPYVRLFPNGLKWVTGLVFLGRVPSNISRFSFNLMCGDTKDIALHFNPRFDPDVVVFNTFRGGSWENEERPTEMPLRKGEDFEIFILIKSQGYQVIVNGQKFYLFNHRIPLEQVTSLEIREEVTLYSVEVIEEEVPFCPEVPTVCPEPTVGEPLVGNLPYLRPVSGSLKPGMSVYFQGTLPQKIRSFHINFRCGDLKTGDVAFHFRPWFCPCEVVVMNTMQNGGWQTEERVTKMLFSKGAGFEMIILITSEGYQVTINDSNFHLFNHRIPVEQVTAIEIGGDVSVQTVDIIEGIPIGVPICPGGLIDTDIPTGVPICPGGLIDTDDETDEEVLPEKEVVICKIPQVRSFPSGLTLGMILVIEGIAPIDVPGFAINFKGEEPGDIALHINIRFEPSPGVVVFNTFRGGNWEQEEKPDGMPFRQGEKFLLVISITAEGFQVNVNGSLFHLFVHRIPVNLVTSLEVDEDFYISIAEPVPEVKKEEPEEKQTVYVQPLTGGLKEGWSLYFQGKVPTDLKRFAINLLCGEAEGSDIALHFNPRFDGGVVVFNTFQGGSWNDEEKPDGMPFRNGEDFELLITITSEGYQVNINGSPFYLFKHRIPVGQVTALQIVEKVSIQTIRIIEESVPEEPDKEEEVVVSVPKFVQPIAGGLKTGTSMFFQGTIPDGTDSFSIDLPCGDQPGSDIALRFTVRLDTSVLVFNSFQNGSWEQEETVNEMPFLVGENFELIFIITTEGYQVVINSKVYYLFKHRISVDLVITVQIEGGVSMRDVHKLEEVVVIEPEVEVVVPIPQYLQTIKKLEMGASVYFQGSLPADIKSFSISLQCGEKDGSDIALHFSPQFEPSVAVVFNSFQGGAWGEEEKVDEMPFVKGEAFELLLVITPEGYQVSVNGKQFYLFKHRISVSLVNALLIVGAVCMENVTVIEVQKYVPHLRGDSVGVIEGPAVSAVIEESLQVSSYVQAIPRLSVGMTLYFQGSIPDDIDRFSIDLMCGESAGSDVALRFNPQFEGSGLVVFNSYTSGAWGEEEKVEGMPFVKGKNFELTFVITSEAFQVSVNSKLLHVFKHRMGIDLVSAVQITGNISMQTLNIQDTIVVEVEEEMQLEVTEMEVITGEPIYSPPIPFSGMINGGMTPKKSIVITGSVPDGGNSFSCNLVASSSGDIAFQLSPSVSEGVVVRNSQLGGNLGAEERDGDGKLFAAGANFEMVIRCGAERFTVYVNGTHLCDFAHRLKPITQIDKLEVTGDVQLSYILF</sequence>
<protein>
    <recommendedName>
        <fullName evidence="3">Galectin domain-containing protein</fullName>
    </recommendedName>
</protein>
<dbReference type="PROSITE" id="PS51304">
    <property type="entry name" value="GALECTIN"/>
    <property type="match status" value="21"/>
</dbReference>
<dbReference type="PANTHER" id="PTHR11346:SF32">
    <property type="entry name" value="GALECTIN-4"/>
    <property type="match status" value="1"/>
</dbReference>
<feature type="domain" description="Galectin" evidence="3">
    <location>
        <begin position="1079"/>
        <end position="1210"/>
    </location>
</feature>
<dbReference type="InterPro" id="IPR044156">
    <property type="entry name" value="Galectin-like"/>
</dbReference>
<dbReference type="SMART" id="SM00276">
    <property type="entry name" value="GLECT"/>
    <property type="match status" value="21"/>
</dbReference>
<keyword evidence="1" id="KW-0430">Lectin</keyword>
<keyword evidence="5" id="KW-1185">Reference proteome</keyword>
<dbReference type="PANTHER" id="PTHR11346">
    <property type="entry name" value="GALECTIN"/>
    <property type="match status" value="1"/>
</dbReference>
<feature type="domain" description="Galectin" evidence="3">
    <location>
        <begin position="325"/>
        <end position="454"/>
    </location>
</feature>